<keyword evidence="3" id="KW-1185">Reference proteome</keyword>
<evidence type="ECO:0000313" key="2">
    <source>
        <dbReference type="EMBL" id="SBT21921.1"/>
    </source>
</evidence>
<evidence type="ECO:0000313" key="3">
    <source>
        <dbReference type="Proteomes" id="UP000092840"/>
    </source>
</evidence>
<dbReference type="Proteomes" id="UP000092840">
    <property type="component" value="Unassembled WGS sequence"/>
</dbReference>
<name>A0A1C3JV87_9GAMM</name>
<sequence length="222" mass="22452">MTVASLSGTFGGVEGSGGSGPFIWTISNGSQNVQATVTSSLQVTDFDLSSLGEVTQLTITSNVTTGHDFAIDSIQFEEPASDTTAPVFESSTPSVINISTTTVNLATDIDEAGKVYYIVVADGSQASTAAQVKAGVSYGDNNGRGATVITSGNATVSSGDFSNTFNITGLTANTSYDIYVVAQDDEGAPNLQSAVTKVDAATIAPANNAPTISSAPSDISVL</sequence>
<evidence type="ECO:0000313" key="4">
    <source>
        <dbReference type="Proteomes" id="UP000092871"/>
    </source>
</evidence>
<organism evidence="1 4">
    <name type="scientific">Marinomonas gallaica</name>
    <dbReference type="NCBI Taxonomy" id="1806667"/>
    <lineage>
        <taxon>Bacteria</taxon>
        <taxon>Pseudomonadati</taxon>
        <taxon>Pseudomonadota</taxon>
        <taxon>Gammaproteobacteria</taxon>
        <taxon>Oceanospirillales</taxon>
        <taxon>Oceanospirillaceae</taxon>
        <taxon>Marinomonas</taxon>
    </lineage>
</organism>
<dbReference type="OrthoDB" id="6089850at2"/>
<dbReference type="Proteomes" id="UP000092871">
    <property type="component" value="Unassembled WGS sequence"/>
</dbReference>
<dbReference type="Gene3D" id="2.60.40.10">
    <property type="entry name" value="Immunoglobulins"/>
    <property type="match status" value="1"/>
</dbReference>
<dbReference type="InterPro" id="IPR013783">
    <property type="entry name" value="Ig-like_fold"/>
</dbReference>
<gene>
    <name evidence="1" type="ORF">MGA5115_03127</name>
    <name evidence="2" type="ORF">MGA5116_02531</name>
</gene>
<proteinExistence type="predicted"/>
<dbReference type="AlphaFoldDB" id="A0A1C3JV87"/>
<evidence type="ECO:0000313" key="1">
    <source>
        <dbReference type="EMBL" id="SBT18966.1"/>
    </source>
</evidence>
<dbReference type="EMBL" id="FLRA01000023">
    <property type="protein sequence ID" value="SBT18966.1"/>
    <property type="molecule type" value="Genomic_DNA"/>
</dbReference>
<dbReference type="EMBL" id="FLRB01000013">
    <property type="protein sequence ID" value="SBT21921.1"/>
    <property type="molecule type" value="Genomic_DNA"/>
</dbReference>
<reference evidence="1 4" key="1">
    <citation type="submission" date="2016-06" db="EMBL/GenBank/DDBJ databases">
        <authorList>
            <person name="Kjaerup R.B."/>
            <person name="Dalgaard T.S."/>
            <person name="Juul-Madsen H.R."/>
        </authorList>
    </citation>
    <scope>NUCLEOTIDE SEQUENCE [LARGE SCALE GENOMIC DNA]</scope>
    <source>
        <strain evidence="1 4">CECT 5115</strain>
    </source>
</reference>
<protein>
    <recommendedName>
        <fullName evidence="5">Fibronectin type-III domain-containing protein</fullName>
    </recommendedName>
</protein>
<evidence type="ECO:0008006" key="5">
    <source>
        <dbReference type="Google" id="ProtNLM"/>
    </source>
</evidence>
<dbReference type="RefSeq" id="WP_067038185.1">
    <property type="nucleotide sequence ID" value="NZ_FLRA01000023.1"/>
</dbReference>
<accession>A0A1C3JV87</accession>
<reference evidence="2 3" key="2">
    <citation type="submission" date="2016-06" db="EMBL/GenBank/DDBJ databases">
        <authorList>
            <person name="Rodrigo-Torres L."/>
            <person name="Arahal D.R."/>
        </authorList>
    </citation>
    <scope>NUCLEOTIDE SEQUENCE [LARGE SCALE GENOMIC DNA]</scope>
    <source>
        <strain evidence="2 3">CECT 5116</strain>
    </source>
</reference>